<gene>
    <name evidence="1" type="ORF">EV664_105213</name>
</gene>
<organism evidence="1 2">
    <name type="scientific">Stakelama pacifica</name>
    <dbReference type="NCBI Taxonomy" id="517720"/>
    <lineage>
        <taxon>Bacteria</taxon>
        <taxon>Pseudomonadati</taxon>
        <taxon>Pseudomonadota</taxon>
        <taxon>Alphaproteobacteria</taxon>
        <taxon>Sphingomonadales</taxon>
        <taxon>Sphingomonadaceae</taxon>
        <taxon>Stakelama</taxon>
    </lineage>
</organism>
<accession>A0A4R6FQL1</accession>
<evidence type="ECO:0000313" key="1">
    <source>
        <dbReference type="EMBL" id="TDN83015.1"/>
    </source>
</evidence>
<dbReference type="AlphaFoldDB" id="A0A4R6FQL1"/>
<comment type="caution">
    <text evidence="1">The sequence shown here is derived from an EMBL/GenBank/DDBJ whole genome shotgun (WGS) entry which is preliminary data.</text>
</comment>
<protein>
    <submittedName>
        <fullName evidence="1">Uncharacterized protein</fullName>
    </submittedName>
</protein>
<dbReference type="Proteomes" id="UP000295493">
    <property type="component" value="Unassembled WGS sequence"/>
</dbReference>
<evidence type="ECO:0000313" key="2">
    <source>
        <dbReference type="Proteomes" id="UP000295493"/>
    </source>
</evidence>
<proteinExistence type="predicted"/>
<keyword evidence="2" id="KW-1185">Reference proteome</keyword>
<dbReference type="OrthoDB" id="7573103at2"/>
<reference evidence="1 2" key="1">
    <citation type="submission" date="2019-03" db="EMBL/GenBank/DDBJ databases">
        <title>Genomic Encyclopedia of Type Strains, Phase IV (KMG-IV): sequencing the most valuable type-strain genomes for metagenomic binning, comparative biology and taxonomic classification.</title>
        <authorList>
            <person name="Goeker M."/>
        </authorList>
    </citation>
    <scope>NUCLEOTIDE SEQUENCE [LARGE SCALE GENOMIC DNA]</scope>
    <source>
        <strain evidence="1 2">DSM 25059</strain>
    </source>
</reference>
<dbReference type="EMBL" id="SNWD01000005">
    <property type="protein sequence ID" value="TDN83015.1"/>
    <property type="molecule type" value="Genomic_DNA"/>
</dbReference>
<dbReference type="RefSeq" id="WP_133495546.1">
    <property type="nucleotide sequence ID" value="NZ_BMLU01000005.1"/>
</dbReference>
<sequence length="90" mass="10382">MSPRRSQSPRCVVPGCTHDRPKGHRLCRRCYAALPAEIRGGILNAWFARPRRMIAYRQWVRAAGTFMKARRQSRAPATYQNTARLLGERD</sequence>
<name>A0A4R6FQL1_9SPHN</name>